<name>A0ABS1Z9H5_9GAMM</name>
<comment type="caution">
    <text evidence="1">The sequence shown here is derived from an EMBL/GenBank/DDBJ whole genome shotgun (WGS) entry which is preliminary data.</text>
</comment>
<dbReference type="RefSeq" id="WP_039380938.1">
    <property type="nucleotide sequence ID" value="NZ_CP083448.1"/>
</dbReference>
<sequence>MAFQRWQIGLDIQNRHLCALGIERRRHGWQLRHWWQQALPHDTLRNGVLQSSPLLQEMLASWRRQLPAQFSLRVGLPPQLVLQRTLPLPDTSLREPALNRYVTAAARTLFPVETALLAFDYQCDAAENRLQVTAARRDVMAQWLQPLQQAGLEPDIFELSTQALMQVAQQLPLAPHTLLIHPAGEHGFWVFNDGALRCGSVTGALDADTVTQLFPQVSDSLCTSSSALTTLQAKLCLPLSLLRYQQPPLPAQQGDFTLALGLALRPGDSSC</sequence>
<reference evidence="1 2" key="1">
    <citation type="submission" date="2021-01" db="EMBL/GenBank/DDBJ databases">
        <title>Complete genome sequence of Pantoea eucrina OB49, a heavy metal tolerant bacterium with PGPR potential isolated from wheat in Algeria.</title>
        <authorList>
            <person name="Lekired A."/>
            <person name="Ouzari I.H."/>
        </authorList>
    </citation>
    <scope>NUCLEOTIDE SEQUENCE [LARGE SCALE GENOMIC DNA]</scope>
    <source>
        <strain evidence="1 2">OB49</strain>
    </source>
</reference>
<dbReference type="InterPro" id="IPR050696">
    <property type="entry name" value="FtsA/MreB"/>
</dbReference>
<dbReference type="InterPro" id="IPR005883">
    <property type="entry name" value="PilM"/>
</dbReference>
<dbReference type="Proteomes" id="UP000809137">
    <property type="component" value="Unassembled WGS sequence"/>
</dbReference>
<evidence type="ECO:0000313" key="2">
    <source>
        <dbReference type="Proteomes" id="UP000809137"/>
    </source>
</evidence>
<dbReference type="Pfam" id="PF11104">
    <property type="entry name" value="PilM_2"/>
    <property type="match status" value="1"/>
</dbReference>
<dbReference type="EMBL" id="JAFCXS010000016">
    <property type="protein sequence ID" value="MBM0749078.1"/>
    <property type="molecule type" value="Genomic_DNA"/>
</dbReference>
<protein>
    <submittedName>
        <fullName evidence="1">Pilus assembly protein PilM</fullName>
    </submittedName>
</protein>
<keyword evidence="2" id="KW-1185">Reference proteome</keyword>
<dbReference type="SUPFAM" id="SSF53067">
    <property type="entry name" value="Actin-like ATPase domain"/>
    <property type="match status" value="1"/>
</dbReference>
<dbReference type="PANTHER" id="PTHR32432">
    <property type="entry name" value="CELL DIVISION PROTEIN FTSA-RELATED"/>
    <property type="match status" value="1"/>
</dbReference>
<dbReference type="GeneID" id="84692716"/>
<proteinExistence type="predicted"/>
<dbReference type="Gene3D" id="3.30.420.380">
    <property type="match status" value="1"/>
</dbReference>
<organism evidence="1 2">
    <name type="scientific">Pantoea eucrina</name>
    <dbReference type="NCBI Taxonomy" id="472693"/>
    <lineage>
        <taxon>Bacteria</taxon>
        <taxon>Pseudomonadati</taxon>
        <taxon>Pseudomonadota</taxon>
        <taxon>Gammaproteobacteria</taxon>
        <taxon>Enterobacterales</taxon>
        <taxon>Erwiniaceae</taxon>
        <taxon>Pantoea</taxon>
    </lineage>
</organism>
<gene>
    <name evidence="1" type="primary">pilM</name>
    <name evidence="1" type="ORF">JJB79_16940</name>
</gene>
<accession>A0ABS1Z9H5</accession>
<dbReference type="InterPro" id="IPR043129">
    <property type="entry name" value="ATPase_NBD"/>
</dbReference>
<dbReference type="PANTHER" id="PTHR32432:SF3">
    <property type="entry name" value="ETHANOLAMINE UTILIZATION PROTEIN EUTJ"/>
    <property type="match status" value="1"/>
</dbReference>
<evidence type="ECO:0000313" key="1">
    <source>
        <dbReference type="EMBL" id="MBM0749078.1"/>
    </source>
</evidence>